<accession>A0A8S9RET3</accession>
<organism evidence="2 3">
    <name type="scientific">Brassica cretica</name>
    <name type="common">Mustard</name>
    <dbReference type="NCBI Taxonomy" id="69181"/>
    <lineage>
        <taxon>Eukaryota</taxon>
        <taxon>Viridiplantae</taxon>
        <taxon>Streptophyta</taxon>
        <taxon>Embryophyta</taxon>
        <taxon>Tracheophyta</taxon>
        <taxon>Spermatophyta</taxon>
        <taxon>Magnoliopsida</taxon>
        <taxon>eudicotyledons</taxon>
        <taxon>Gunneridae</taxon>
        <taxon>Pentapetalae</taxon>
        <taxon>rosids</taxon>
        <taxon>malvids</taxon>
        <taxon>Brassicales</taxon>
        <taxon>Brassicaceae</taxon>
        <taxon>Brassiceae</taxon>
        <taxon>Brassica</taxon>
    </lineage>
</organism>
<protein>
    <submittedName>
        <fullName evidence="2">Uncharacterized protein</fullName>
    </submittedName>
</protein>
<dbReference type="EMBL" id="QGKX02000095">
    <property type="protein sequence ID" value="KAF3571132.1"/>
    <property type="molecule type" value="Genomic_DNA"/>
</dbReference>
<reference evidence="2" key="1">
    <citation type="submission" date="2019-12" db="EMBL/GenBank/DDBJ databases">
        <title>Genome sequencing and annotation of Brassica cretica.</title>
        <authorList>
            <person name="Studholme D.J."/>
            <person name="Sarris P."/>
        </authorList>
    </citation>
    <scope>NUCLEOTIDE SEQUENCE</scope>
    <source>
        <strain evidence="2">PFS-109/04</strain>
        <tissue evidence="2">Leaf</tissue>
    </source>
</reference>
<gene>
    <name evidence="2" type="ORF">F2Q69_00059528</name>
</gene>
<name>A0A8S9RET3_BRACR</name>
<feature type="compositionally biased region" description="Polar residues" evidence="1">
    <location>
        <begin position="23"/>
        <end position="32"/>
    </location>
</feature>
<evidence type="ECO:0000313" key="3">
    <source>
        <dbReference type="Proteomes" id="UP000712600"/>
    </source>
</evidence>
<sequence>MVLLIRSFIFPGEGGGPRDRTRSTSQRGTRVSPSGDPEVGVLPWSTGVAHSQQASLRQDIAPVILRSRMEKLWACDGILETAEPGALMFPEEELKGLMCGSRLGDWRESLLEIPDRILGLLRSSFLASGITHTDSRLTLGILFP</sequence>
<feature type="region of interest" description="Disordered" evidence="1">
    <location>
        <begin position="13"/>
        <end position="38"/>
    </location>
</feature>
<dbReference type="Proteomes" id="UP000712600">
    <property type="component" value="Unassembled WGS sequence"/>
</dbReference>
<proteinExistence type="predicted"/>
<evidence type="ECO:0000256" key="1">
    <source>
        <dbReference type="SAM" id="MobiDB-lite"/>
    </source>
</evidence>
<evidence type="ECO:0000313" key="2">
    <source>
        <dbReference type="EMBL" id="KAF3571132.1"/>
    </source>
</evidence>
<dbReference type="AlphaFoldDB" id="A0A8S9RET3"/>
<comment type="caution">
    <text evidence="2">The sequence shown here is derived from an EMBL/GenBank/DDBJ whole genome shotgun (WGS) entry which is preliminary data.</text>
</comment>